<proteinExistence type="predicted"/>
<dbReference type="PROSITE" id="PS50125">
    <property type="entry name" value="GUANYLATE_CYCLASE_2"/>
    <property type="match status" value="1"/>
</dbReference>
<name>A0ABQ4T4B1_METOR</name>
<dbReference type="Gene3D" id="6.10.340.10">
    <property type="match status" value="1"/>
</dbReference>
<dbReference type="Proteomes" id="UP001055156">
    <property type="component" value="Unassembled WGS sequence"/>
</dbReference>
<dbReference type="InterPro" id="IPR029787">
    <property type="entry name" value="Nucleotide_cyclase"/>
</dbReference>
<comment type="caution">
    <text evidence="2">The sequence shown here is derived from an EMBL/GenBank/DDBJ whole genome shotgun (WGS) entry which is preliminary data.</text>
</comment>
<reference evidence="2" key="1">
    <citation type="journal article" date="2021" name="Front. Microbiol.">
        <title>Comprehensive Comparative Genomics and Phenotyping of Methylobacterium Species.</title>
        <authorList>
            <person name="Alessa O."/>
            <person name="Ogura Y."/>
            <person name="Fujitani Y."/>
            <person name="Takami H."/>
            <person name="Hayashi T."/>
            <person name="Sahin N."/>
            <person name="Tani A."/>
        </authorList>
    </citation>
    <scope>NUCLEOTIDE SEQUENCE</scope>
    <source>
        <strain evidence="2">NBRC 15689</strain>
    </source>
</reference>
<protein>
    <recommendedName>
        <fullName evidence="1">Guanylate cyclase domain-containing protein</fullName>
    </recommendedName>
</protein>
<dbReference type="SUPFAM" id="SSF55073">
    <property type="entry name" value="Nucleotide cyclase"/>
    <property type="match status" value="1"/>
</dbReference>
<accession>A0ABQ4T4B1</accession>
<dbReference type="Pfam" id="PF00211">
    <property type="entry name" value="Guanylate_cyc"/>
    <property type="match status" value="1"/>
</dbReference>
<gene>
    <name evidence="2" type="ORF">LKMONMHP_1341</name>
</gene>
<evidence type="ECO:0000313" key="3">
    <source>
        <dbReference type="Proteomes" id="UP001055156"/>
    </source>
</evidence>
<evidence type="ECO:0000259" key="1">
    <source>
        <dbReference type="PROSITE" id="PS50125"/>
    </source>
</evidence>
<keyword evidence="3" id="KW-1185">Reference proteome</keyword>
<dbReference type="InterPro" id="IPR050697">
    <property type="entry name" value="Adenylyl/Guanylyl_Cyclase_3/4"/>
</dbReference>
<reference evidence="2" key="2">
    <citation type="submission" date="2021-08" db="EMBL/GenBank/DDBJ databases">
        <authorList>
            <person name="Tani A."/>
            <person name="Ola A."/>
            <person name="Ogura Y."/>
            <person name="Katsura K."/>
            <person name="Hayashi T."/>
        </authorList>
    </citation>
    <scope>NUCLEOTIDE SEQUENCE</scope>
    <source>
        <strain evidence="2">NBRC 15689</strain>
    </source>
</reference>
<dbReference type="Gene3D" id="3.30.70.1230">
    <property type="entry name" value="Nucleotide cyclase"/>
    <property type="match status" value="1"/>
</dbReference>
<dbReference type="PANTHER" id="PTHR43081">
    <property type="entry name" value="ADENYLATE CYCLASE, TERMINAL-DIFFERENTIATION SPECIFIC-RELATED"/>
    <property type="match status" value="1"/>
</dbReference>
<dbReference type="CDD" id="cd07302">
    <property type="entry name" value="CHD"/>
    <property type="match status" value="1"/>
</dbReference>
<dbReference type="EMBL" id="BPQV01000003">
    <property type="protein sequence ID" value="GJE26490.1"/>
    <property type="molecule type" value="Genomic_DNA"/>
</dbReference>
<dbReference type="PANTHER" id="PTHR43081:SF1">
    <property type="entry name" value="ADENYLATE CYCLASE, TERMINAL-DIFFERENTIATION SPECIFIC"/>
    <property type="match status" value="1"/>
</dbReference>
<feature type="domain" description="Guanylate cyclase" evidence="1">
    <location>
        <begin position="117"/>
        <end position="249"/>
    </location>
</feature>
<dbReference type="InterPro" id="IPR001054">
    <property type="entry name" value="A/G_cyclase"/>
</dbReference>
<dbReference type="SMART" id="SM00044">
    <property type="entry name" value="CYCc"/>
    <property type="match status" value="1"/>
</dbReference>
<evidence type="ECO:0000313" key="2">
    <source>
        <dbReference type="EMBL" id="GJE26490.1"/>
    </source>
</evidence>
<sequence length="308" mass="32863">MPESVVLGPAAALRDRQLIIGLAAMVAAALVSLLAARQLTRPLGAVTRAISGISRFEFEASRARPSHIREIDELWTMVLMLERTLRTFTCYVPAHLVRSIARDRKVPMVGGIRQEVTVLFTDVEGFTSMSERADPHALMTQMSRYFGTIAAGVTASGGFVDKYIGDSVMAVWVSSPACQDHAARACAATLDIVARLEALNAAFRREGLPGIRTRYGLNTGAGIVGHVGSIDRLSYTVIGHTVNVASRLEQHNKQLGTTILVSEDVVKAAGAGFAFAPAGLAAIKGLSSGIRVYELRSAASADQTETQL</sequence>
<organism evidence="2 3">
    <name type="scientific">Methylobacterium organophilum</name>
    <dbReference type="NCBI Taxonomy" id="410"/>
    <lineage>
        <taxon>Bacteria</taxon>
        <taxon>Pseudomonadati</taxon>
        <taxon>Pseudomonadota</taxon>
        <taxon>Alphaproteobacteria</taxon>
        <taxon>Hyphomicrobiales</taxon>
        <taxon>Methylobacteriaceae</taxon>
        <taxon>Methylobacterium</taxon>
    </lineage>
</organism>